<proteinExistence type="predicted"/>
<dbReference type="Proteomes" id="UP000054314">
    <property type="component" value="Unassembled WGS sequence"/>
</dbReference>
<feature type="transmembrane region" description="Helical" evidence="6">
    <location>
        <begin position="215"/>
        <end position="231"/>
    </location>
</feature>
<keyword evidence="3 6" id="KW-1133">Transmembrane helix</keyword>
<feature type="transmembrane region" description="Helical" evidence="6">
    <location>
        <begin position="261"/>
        <end position="280"/>
    </location>
</feature>
<comment type="subcellular location">
    <subcellularLocation>
        <location evidence="1">Membrane</location>
        <topology evidence="1">Multi-pass membrane protein</topology>
    </subcellularLocation>
</comment>
<dbReference type="OrthoDB" id="3774626at2"/>
<evidence type="ECO:0000256" key="1">
    <source>
        <dbReference type="ARBA" id="ARBA00004141"/>
    </source>
</evidence>
<organism evidence="8 9">
    <name type="scientific">Cellulomonas bogoriensis 69B4 = DSM 16987</name>
    <dbReference type="NCBI Taxonomy" id="1386082"/>
    <lineage>
        <taxon>Bacteria</taxon>
        <taxon>Bacillati</taxon>
        <taxon>Actinomycetota</taxon>
        <taxon>Actinomycetes</taxon>
        <taxon>Micrococcales</taxon>
        <taxon>Cellulomonadaceae</taxon>
        <taxon>Cellulomonas</taxon>
    </lineage>
</organism>
<feature type="transmembrane region" description="Helical" evidence="6">
    <location>
        <begin position="82"/>
        <end position="103"/>
    </location>
</feature>
<evidence type="ECO:0000256" key="3">
    <source>
        <dbReference type="ARBA" id="ARBA00022989"/>
    </source>
</evidence>
<sequence>MRSVPIRPAALPRWPLAVGFVGYPLWWVTGIGDMVWPVVAAVMALLMVRCGGIRAPRGFGVWVLFLVWMAFSVIAIDSGGRLIGFTYRAVLYLSATVVFLYLYNARTHLTPRYVAGVLTCFWLVIVAGGYLGVLWPLLSFRTPLAVVLPDALLANELVREMAIRRVTQFDPGAWSALEPRPSAPFLYTNGWGNAYSILTPVVVAYLGHLRGTRRFWWLLLALPVSLVPALLTLNRGMFIGLAVAALYITARAVLAGRLRTVAVVAALGVVLVGVGAALPVQERLGERLETSSTTEDRADLYAETFNRTLESPVFGHGAPRPSSNPWIPSVGTQGQVWMVMFSHGLPAVVLFVGWFVVAFVRSWRRATSLDHAIGAVLLVTLVEIFYYGIVGTGLVIAMAAAAVAMRPSARTDQDQTPPHGSEPAAELGEQEARLAG</sequence>
<evidence type="ECO:0000256" key="5">
    <source>
        <dbReference type="SAM" id="MobiDB-lite"/>
    </source>
</evidence>
<evidence type="ECO:0000259" key="7">
    <source>
        <dbReference type="Pfam" id="PF04932"/>
    </source>
</evidence>
<feature type="transmembrane region" description="Helical" evidence="6">
    <location>
        <begin position="59"/>
        <end position="76"/>
    </location>
</feature>
<feature type="region of interest" description="Disordered" evidence="5">
    <location>
        <begin position="409"/>
        <end position="436"/>
    </location>
</feature>
<gene>
    <name evidence="8" type="ORF">N869_01870</name>
</gene>
<keyword evidence="4 6" id="KW-0472">Membrane</keyword>
<keyword evidence="9" id="KW-1185">Reference proteome</keyword>
<dbReference type="GO" id="GO:0016874">
    <property type="term" value="F:ligase activity"/>
    <property type="evidence" value="ECO:0007669"/>
    <property type="project" value="UniProtKB-KW"/>
</dbReference>
<dbReference type="InterPro" id="IPR007016">
    <property type="entry name" value="O-antigen_ligase-rel_domated"/>
</dbReference>
<evidence type="ECO:0000256" key="4">
    <source>
        <dbReference type="ARBA" id="ARBA00023136"/>
    </source>
</evidence>
<evidence type="ECO:0000313" key="9">
    <source>
        <dbReference type="Proteomes" id="UP000054314"/>
    </source>
</evidence>
<evidence type="ECO:0000313" key="8">
    <source>
        <dbReference type="EMBL" id="KGM13945.1"/>
    </source>
</evidence>
<protein>
    <submittedName>
        <fullName evidence="8">Ligase</fullName>
    </submittedName>
</protein>
<feature type="transmembrane region" description="Helical" evidence="6">
    <location>
        <begin position="190"/>
        <end position="208"/>
    </location>
</feature>
<accession>A0A0A0C180</accession>
<dbReference type="RefSeq" id="WP_156968323.1">
    <property type="nucleotide sequence ID" value="NZ_AXCZ01000018.1"/>
</dbReference>
<comment type="caution">
    <text evidence="8">The sequence shown here is derived from an EMBL/GenBank/DDBJ whole genome shotgun (WGS) entry which is preliminary data.</text>
</comment>
<feature type="transmembrane region" description="Helical" evidence="6">
    <location>
        <begin position="237"/>
        <end position="254"/>
    </location>
</feature>
<feature type="transmembrane region" description="Helical" evidence="6">
    <location>
        <begin position="336"/>
        <end position="360"/>
    </location>
</feature>
<feature type="domain" description="O-antigen ligase-related" evidence="7">
    <location>
        <begin position="225"/>
        <end position="322"/>
    </location>
</feature>
<keyword evidence="8" id="KW-0436">Ligase</keyword>
<feature type="transmembrane region" description="Helical" evidence="6">
    <location>
        <begin position="115"/>
        <end position="138"/>
    </location>
</feature>
<name>A0A0A0C180_9CELL</name>
<evidence type="ECO:0000256" key="6">
    <source>
        <dbReference type="SAM" id="Phobius"/>
    </source>
</evidence>
<feature type="transmembrane region" description="Helical" evidence="6">
    <location>
        <begin position="372"/>
        <end position="405"/>
    </location>
</feature>
<dbReference type="Pfam" id="PF04932">
    <property type="entry name" value="Wzy_C"/>
    <property type="match status" value="1"/>
</dbReference>
<keyword evidence="2 6" id="KW-0812">Transmembrane</keyword>
<dbReference type="AlphaFoldDB" id="A0A0A0C180"/>
<dbReference type="EMBL" id="AXCZ01000018">
    <property type="protein sequence ID" value="KGM13945.1"/>
    <property type="molecule type" value="Genomic_DNA"/>
</dbReference>
<evidence type="ECO:0000256" key="2">
    <source>
        <dbReference type="ARBA" id="ARBA00022692"/>
    </source>
</evidence>
<reference evidence="8 9" key="1">
    <citation type="submission" date="2013-08" db="EMBL/GenBank/DDBJ databases">
        <title>Genome sequencing of Cellulomonas bogoriensis 69B4.</title>
        <authorList>
            <person name="Chen F."/>
            <person name="Li Y."/>
            <person name="Wang G."/>
        </authorList>
    </citation>
    <scope>NUCLEOTIDE SEQUENCE [LARGE SCALE GENOMIC DNA]</scope>
    <source>
        <strain evidence="8 9">69B4</strain>
    </source>
</reference>
<feature type="transmembrane region" description="Helical" evidence="6">
    <location>
        <begin position="25"/>
        <end position="47"/>
    </location>
</feature>